<accession>A0ACC1RZV6</accession>
<evidence type="ECO:0000313" key="2">
    <source>
        <dbReference type="Proteomes" id="UP001148629"/>
    </source>
</evidence>
<reference evidence="1" key="1">
    <citation type="submission" date="2022-08" db="EMBL/GenBank/DDBJ databases">
        <title>Genome Sequence of Fusarium decemcellulare.</title>
        <authorList>
            <person name="Buettner E."/>
        </authorList>
    </citation>
    <scope>NUCLEOTIDE SEQUENCE</scope>
    <source>
        <strain evidence="1">Babe19</strain>
    </source>
</reference>
<comment type="caution">
    <text evidence="1">The sequence shown here is derived from an EMBL/GenBank/DDBJ whole genome shotgun (WGS) entry which is preliminary data.</text>
</comment>
<sequence length="172" mass="18715">MDVAVVPKIPQESASIEAVLASLETGRIGLDRISGECTHRRVHSELWHSYYLHGPLPITDDGVSGIREFVRAPEKDGVFSDITSETFAACVDTIVEQCTIIGLGRQGMTAEQTALPRRKSEPDDCRESSTCLCNAWTQVLKCLDSESCQSSPTYAQASENVRGVCVDPSPLD</sequence>
<protein>
    <submittedName>
        <fullName evidence="1">Uncharacterized protein</fullName>
    </submittedName>
</protein>
<gene>
    <name evidence="1" type="ORF">NM208_g9915</name>
</gene>
<dbReference type="EMBL" id="JANRMS010001329">
    <property type="protein sequence ID" value="KAJ3529092.1"/>
    <property type="molecule type" value="Genomic_DNA"/>
</dbReference>
<name>A0ACC1RZV6_9HYPO</name>
<dbReference type="Proteomes" id="UP001148629">
    <property type="component" value="Unassembled WGS sequence"/>
</dbReference>
<organism evidence="1 2">
    <name type="scientific">Fusarium decemcellulare</name>
    <dbReference type="NCBI Taxonomy" id="57161"/>
    <lineage>
        <taxon>Eukaryota</taxon>
        <taxon>Fungi</taxon>
        <taxon>Dikarya</taxon>
        <taxon>Ascomycota</taxon>
        <taxon>Pezizomycotina</taxon>
        <taxon>Sordariomycetes</taxon>
        <taxon>Hypocreomycetidae</taxon>
        <taxon>Hypocreales</taxon>
        <taxon>Nectriaceae</taxon>
        <taxon>Fusarium</taxon>
        <taxon>Fusarium decemcellulare species complex</taxon>
    </lineage>
</organism>
<proteinExistence type="predicted"/>
<keyword evidence="2" id="KW-1185">Reference proteome</keyword>
<evidence type="ECO:0000313" key="1">
    <source>
        <dbReference type="EMBL" id="KAJ3529092.1"/>
    </source>
</evidence>